<feature type="non-terminal residue" evidence="1">
    <location>
        <position position="1"/>
    </location>
</feature>
<accession>Q6NNW5</accession>
<proteinExistence type="evidence at transcript level"/>
<reference evidence="1" key="1">
    <citation type="submission" date="2003-12" db="EMBL/GenBank/DDBJ databases">
        <authorList>
            <person name="Stapleton M."/>
            <person name="Brokstein P."/>
            <person name="Hong L."/>
            <person name="Agbayani A."/>
            <person name="Carlson J."/>
            <person name="Champe M."/>
            <person name="Chavez C."/>
            <person name="Dorsett V."/>
            <person name="Dresnek D."/>
            <person name="Farfan D."/>
            <person name="Frise E."/>
            <person name="George R."/>
            <person name="Gonzalez M."/>
            <person name="Guarin H."/>
            <person name="Kronmiller B."/>
            <person name="Li P."/>
            <person name="Liao G."/>
            <person name="Miranda A."/>
            <person name="Mungall C.J."/>
            <person name="Nunoo J."/>
            <person name="Pacleb J."/>
            <person name="Paragas V."/>
            <person name="Park S."/>
            <person name="Patel S."/>
            <person name="Phouanenavong S."/>
            <person name="Wan K."/>
            <person name="Yu C."/>
            <person name="Lewis S.E."/>
            <person name="Rubin G.M."/>
            <person name="Celniker S."/>
        </authorList>
    </citation>
    <scope>NUCLEOTIDE SEQUENCE</scope>
</reference>
<gene>
    <name evidence="1" type="primary">CG32319</name>
</gene>
<sequence>LFLQIRLVFYIKLNENVYNGGCSTGSRSYSKGRLARENGSCNEESSTLRGEDCSSRERYSSQVRRNTFLCLPRRITAQGANGPDRQGAFRTVLHLHLSLLCLQLARSMLLRPRWRSLCGRDSVQVGGEKRWIFAGLYRHAGSGCGVQEAGNWKGSLGNGHRCHGDKGRSHDCPGNGAEQQTCIGALPKFGIYTGTSFFALLLEWHGCLSFEANASRFHRLVLERGLESFQCF</sequence>
<organism evidence="1">
    <name type="scientific">Drosophila melanogaster</name>
    <name type="common">Fruit fly</name>
    <dbReference type="NCBI Taxonomy" id="7227"/>
    <lineage>
        <taxon>Eukaryota</taxon>
        <taxon>Metazoa</taxon>
        <taxon>Ecdysozoa</taxon>
        <taxon>Arthropoda</taxon>
        <taxon>Hexapoda</taxon>
        <taxon>Insecta</taxon>
        <taxon>Pterygota</taxon>
        <taxon>Neoptera</taxon>
        <taxon>Endopterygota</taxon>
        <taxon>Diptera</taxon>
        <taxon>Brachycera</taxon>
        <taxon>Muscomorpha</taxon>
        <taxon>Ephydroidea</taxon>
        <taxon>Drosophilidae</taxon>
        <taxon>Drosophila</taxon>
        <taxon>Sophophora</taxon>
    </lineage>
</organism>
<evidence type="ECO:0000313" key="1">
    <source>
        <dbReference type="EMBL" id="AAR82836.1"/>
    </source>
</evidence>
<protein>
    <submittedName>
        <fullName evidence="1">AT05318p</fullName>
    </submittedName>
</protein>
<dbReference type="EMBL" id="BT011167">
    <property type="protein sequence ID" value="AAR82836.1"/>
    <property type="molecule type" value="mRNA"/>
</dbReference>
<name>Q6NNW5_DROME</name>
<dbReference type="AlphaFoldDB" id="Q6NNW5"/>